<gene>
    <name evidence="1" type="ORF">CLAFUR5_05920</name>
</gene>
<organism evidence="1 2">
    <name type="scientific">Passalora fulva</name>
    <name type="common">Tomato leaf mold</name>
    <name type="synonym">Cladosporium fulvum</name>
    <dbReference type="NCBI Taxonomy" id="5499"/>
    <lineage>
        <taxon>Eukaryota</taxon>
        <taxon>Fungi</taxon>
        <taxon>Dikarya</taxon>
        <taxon>Ascomycota</taxon>
        <taxon>Pezizomycotina</taxon>
        <taxon>Dothideomycetes</taxon>
        <taxon>Dothideomycetidae</taxon>
        <taxon>Mycosphaerellales</taxon>
        <taxon>Mycosphaerellaceae</taxon>
        <taxon>Fulvia</taxon>
    </lineage>
</organism>
<name>A0A9Q8P8S3_PASFU</name>
<accession>A0A9Q8P8S3</accession>
<proteinExistence type="predicted"/>
<dbReference type="Proteomes" id="UP000756132">
    <property type="component" value="Chromosome 5"/>
</dbReference>
<dbReference type="KEGG" id="ffu:CLAFUR5_05920"/>
<dbReference type="AlphaFoldDB" id="A0A9Q8P8S3"/>
<dbReference type="EMBL" id="CP090167">
    <property type="protein sequence ID" value="UJO17535.1"/>
    <property type="molecule type" value="Genomic_DNA"/>
</dbReference>
<protein>
    <submittedName>
        <fullName evidence="1">Uncharacterized protein</fullName>
    </submittedName>
</protein>
<evidence type="ECO:0000313" key="1">
    <source>
        <dbReference type="EMBL" id="UJO17535.1"/>
    </source>
</evidence>
<keyword evidence="2" id="KW-1185">Reference proteome</keyword>
<reference evidence="1" key="2">
    <citation type="journal article" date="2022" name="Microb. Genom.">
        <title>A chromosome-scale genome assembly of the tomato pathogen Cladosporium fulvum reveals a compartmentalized genome architecture and the presence of a dispensable chromosome.</title>
        <authorList>
            <person name="Zaccaron A.Z."/>
            <person name="Chen L.H."/>
            <person name="Samaras A."/>
            <person name="Stergiopoulos I."/>
        </authorList>
    </citation>
    <scope>NUCLEOTIDE SEQUENCE</scope>
    <source>
        <strain evidence="1">Race5_Kim</strain>
    </source>
</reference>
<sequence>MAFFKVETTLTVEKSARGGRQSNAQSQYEATRIFRGDEDRTYLVHASASAPALDGNLSQHIAIILTNLRHKGLQSGHVFDNEFQLIQIGADFLTDLLAR</sequence>
<evidence type="ECO:0000313" key="2">
    <source>
        <dbReference type="Proteomes" id="UP000756132"/>
    </source>
</evidence>
<reference evidence="1" key="1">
    <citation type="submission" date="2021-12" db="EMBL/GenBank/DDBJ databases">
        <authorList>
            <person name="Zaccaron A."/>
            <person name="Stergiopoulos I."/>
        </authorList>
    </citation>
    <scope>NUCLEOTIDE SEQUENCE</scope>
    <source>
        <strain evidence="1">Race5_Kim</strain>
    </source>
</reference>
<dbReference type="GeneID" id="71985798"/>
<dbReference type="RefSeq" id="XP_047761901.1">
    <property type="nucleotide sequence ID" value="XM_047905068.1"/>
</dbReference>